<dbReference type="AlphaFoldDB" id="A0A938B757"/>
<dbReference type="Proteomes" id="UP000712673">
    <property type="component" value="Unassembled WGS sequence"/>
</dbReference>
<accession>A0A938B757</accession>
<dbReference type="EMBL" id="VGLS01001184">
    <property type="protein sequence ID" value="MBM3227085.1"/>
    <property type="molecule type" value="Genomic_DNA"/>
</dbReference>
<sequence length="96" mass="10968">MPNSGKRVDPLPEEFASYEEAAAFWDTHDTTDYPDAFQSVAVEEAALRQRRYEVEIDEDVLHMLREQARQRALPLSRLASDLLRQQLLLTSTSSSS</sequence>
<evidence type="ECO:0000313" key="1">
    <source>
        <dbReference type="EMBL" id="MBM3227085.1"/>
    </source>
</evidence>
<evidence type="ECO:0000313" key="2">
    <source>
        <dbReference type="Proteomes" id="UP000712673"/>
    </source>
</evidence>
<organism evidence="1 2">
    <name type="scientific">Tectimicrobiota bacterium</name>
    <dbReference type="NCBI Taxonomy" id="2528274"/>
    <lineage>
        <taxon>Bacteria</taxon>
        <taxon>Pseudomonadati</taxon>
        <taxon>Nitrospinota/Tectimicrobiota group</taxon>
        <taxon>Candidatus Tectimicrobiota</taxon>
    </lineage>
</organism>
<comment type="caution">
    <text evidence="1">The sequence shown here is derived from an EMBL/GenBank/DDBJ whole genome shotgun (WGS) entry which is preliminary data.</text>
</comment>
<reference evidence="1" key="1">
    <citation type="submission" date="2019-03" db="EMBL/GenBank/DDBJ databases">
        <title>Lake Tanganyika Metagenome-Assembled Genomes (MAGs).</title>
        <authorList>
            <person name="Tran P."/>
        </authorList>
    </citation>
    <scope>NUCLEOTIDE SEQUENCE</scope>
    <source>
        <strain evidence="1">K_DeepCast_65m_m2_066</strain>
    </source>
</reference>
<name>A0A938B757_UNCTE</name>
<proteinExistence type="predicted"/>
<dbReference type="Pfam" id="PF12441">
    <property type="entry name" value="CopG_antitoxin"/>
    <property type="match status" value="1"/>
</dbReference>
<dbReference type="InterPro" id="IPR022148">
    <property type="entry name" value="CopG_antitoxin"/>
</dbReference>
<gene>
    <name evidence="1" type="ORF">FJZ47_25235</name>
</gene>
<protein>
    <submittedName>
        <fullName evidence="1">Uncharacterized protein</fullName>
    </submittedName>
</protein>